<dbReference type="OrthoDB" id="9836474at2"/>
<evidence type="ECO:0000313" key="2">
    <source>
        <dbReference type="EMBL" id="QDT63497.1"/>
    </source>
</evidence>
<evidence type="ECO:0000313" key="3">
    <source>
        <dbReference type="Proteomes" id="UP000319976"/>
    </source>
</evidence>
<proteinExistence type="predicted"/>
<dbReference type="RefSeq" id="WP_145259865.1">
    <property type="nucleotide sequence ID" value="NZ_CP036316.1"/>
</dbReference>
<keyword evidence="1" id="KW-0812">Transmembrane</keyword>
<dbReference type="Proteomes" id="UP000319976">
    <property type="component" value="Chromosome"/>
</dbReference>
<keyword evidence="1" id="KW-0472">Membrane</keyword>
<keyword evidence="3" id="KW-1185">Reference proteome</keyword>
<reference evidence="2 3" key="1">
    <citation type="submission" date="2019-02" db="EMBL/GenBank/DDBJ databases">
        <title>Deep-cultivation of Planctomycetes and their phenomic and genomic characterization uncovers novel biology.</title>
        <authorList>
            <person name="Wiegand S."/>
            <person name="Jogler M."/>
            <person name="Boedeker C."/>
            <person name="Pinto D."/>
            <person name="Vollmers J."/>
            <person name="Rivas-Marin E."/>
            <person name="Kohn T."/>
            <person name="Peeters S.H."/>
            <person name="Heuer A."/>
            <person name="Rast P."/>
            <person name="Oberbeckmann S."/>
            <person name="Bunk B."/>
            <person name="Jeske O."/>
            <person name="Meyerdierks A."/>
            <person name="Storesund J.E."/>
            <person name="Kallscheuer N."/>
            <person name="Luecker S."/>
            <person name="Lage O.M."/>
            <person name="Pohl T."/>
            <person name="Merkel B.J."/>
            <person name="Hornburger P."/>
            <person name="Mueller R.-W."/>
            <person name="Bruemmer F."/>
            <person name="Labrenz M."/>
            <person name="Spormann A.M."/>
            <person name="Op den Camp H."/>
            <person name="Overmann J."/>
            <person name="Amann R."/>
            <person name="Jetten M.S.M."/>
            <person name="Mascher T."/>
            <person name="Medema M.H."/>
            <person name="Devos D.P."/>
            <person name="Kaster A.-K."/>
            <person name="Ovreas L."/>
            <person name="Rohde M."/>
            <person name="Galperin M.Y."/>
            <person name="Jogler C."/>
        </authorList>
    </citation>
    <scope>NUCLEOTIDE SEQUENCE [LARGE SCALE GENOMIC DNA]</scope>
    <source>
        <strain evidence="2 3">V22</strain>
    </source>
</reference>
<feature type="transmembrane region" description="Helical" evidence="1">
    <location>
        <begin position="223"/>
        <end position="243"/>
    </location>
</feature>
<organism evidence="2 3">
    <name type="scientific">Calycomorphotria hydatis</name>
    <dbReference type="NCBI Taxonomy" id="2528027"/>
    <lineage>
        <taxon>Bacteria</taxon>
        <taxon>Pseudomonadati</taxon>
        <taxon>Planctomycetota</taxon>
        <taxon>Planctomycetia</taxon>
        <taxon>Planctomycetales</taxon>
        <taxon>Planctomycetaceae</taxon>
        <taxon>Calycomorphotria</taxon>
    </lineage>
</organism>
<sequence length="525" mass="59062">MWGRLNEWLSRKSTLRLLAFLPLVLGLFQLSGEWNPTPDSCSYLSMARSFAATGTMTNLGREFLYYSPGFPLLISPLFLWGEPSFFVLSLVQYGLYAIFCWQTYVWARRHYFESAELITLLATGSMLVTNAWHQLLSEPAFMAVMMLLVNTIDVALYSPSQTRRLLCWPCALLLALYLPLIRHAGLLIVLGLSIAHVVISLQKRTASKDSLRASPATRPSLKLTGPLLAVLMFGVAVAGEWALHAHQRELAVGVSHPSYLEELRPILTTPSLLLETLSEGIRLRSEVIARILVPGVFKAEFDPTQPWGVLATFACVALMGWLVMGWWKSVRSLEPLSFAFPLYLGLHLVWPHDQGGRFLVPMAGLLVAYWVTVLKSLPPVTCERWMRITAVCGLLHVAIGMGHWVVKDIPDRQLFATQFEQLKVIKSECDKRDFDPARLQLQNLSVQQQIEWAWLNDRIFPTANPNRAAHHLNGDKLSGPPQWVVSAEAEKLSQHFQSVSVAGDVRLWRRQNVTRQAALSEDDSE</sequence>
<feature type="transmembrane region" description="Helical" evidence="1">
    <location>
        <begin position="114"/>
        <end position="133"/>
    </location>
</feature>
<protein>
    <recommendedName>
        <fullName evidence="4">Glycosyltransferase RgtA/B/C/D-like domain-containing protein</fullName>
    </recommendedName>
</protein>
<accession>A0A517T546</accession>
<gene>
    <name evidence="2" type="ORF">V22_07190</name>
</gene>
<feature type="transmembrane region" description="Helical" evidence="1">
    <location>
        <begin position="385"/>
        <end position="406"/>
    </location>
</feature>
<evidence type="ECO:0008006" key="4">
    <source>
        <dbReference type="Google" id="ProtNLM"/>
    </source>
</evidence>
<feature type="transmembrane region" description="Helical" evidence="1">
    <location>
        <begin position="307"/>
        <end position="326"/>
    </location>
</feature>
<feature type="transmembrane region" description="Helical" evidence="1">
    <location>
        <begin position="186"/>
        <end position="202"/>
    </location>
</feature>
<name>A0A517T546_9PLAN</name>
<feature type="transmembrane region" description="Helical" evidence="1">
    <location>
        <begin position="356"/>
        <end position="373"/>
    </location>
</feature>
<feature type="transmembrane region" description="Helical" evidence="1">
    <location>
        <begin position="333"/>
        <end position="350"/>
    </location>
</feature>
<dbReference type="EMBL" id="CP036316">
    <property type="protein sequence ID" value="QDT63497.1"/>
    <property type="molecule type" value="Genomic_DNA"/>
</dbReference>
<dbReference type="KEGG" id="chya:V22_07190"/>
<keyword evidence="1" id="KW-1133">Transmembrane helix</keyword>
<dbReference type="AlphaFoldDB" id="A0A517T546"/>
<feature type="transmembrane region" description="Helical" evidence="1">
    <location>
        <begin position="85"/>
        <end position="107"/>
    </location>
</feature>
<evidence type="ECO:0000256" key="1">
    <source>
        <dbReference type="SAM" id="Phobius"/>
    </source>
</evidence>